<gene>
    <name evidence="4" type="ORF">CR152_19700</name>
</gene>
<feature type="domain" description="Methyltransferase small" evidence="3">
    <location>
        <begin position="154"/>
        <end position="269"/>
    </location>
</feature>
<dbReference type="InterPro" id="IPR002052">
    <property type="entry name" value="DNA_methylase_N6_adenine_CS"/>
</dbReference>
<dbReference type="Gene3D" id="3.40.50.150">
    <property type="entry name" value="Vaccinia Virus protein VP39"/>
    <property type="match status" value="1"/>
</dbReference>
<dbReference type="InterPro" id="IPR050320">
    <property type="entry name" value="N5-glutamine_MTase"/>
</dbReference>
<dbReference type="GO" id="GO:0032259">
    <property type="term" value="P:methylation"/>
    <property type="evidence" value="ECO:0007669"/>
    <property type="project" value="UniProtKB-KW"/>
</dbReference>
<dbReference type="KEGG" id="mass:CR152_19700"/>
<dbReference type="EMBL" id="CP024608">
    <property type="protein sequence ID" value="ATQ76498.1"/>
    <property type="molecule type" value="Genomic_DNA"/>
</dbReference>
<sequence length="336" mass="35667">MSASIISIDGHRLDQAPPIGIAGEERKAALHALGCALKQHGYAFTTVTPLTHSRVNARLASGWAHDLSGIFGWSRAFKPAVVNATLIDLMHDAEVINHDNGMLRSVLRASTLDGQLYLHSAYPTTAADAVFFGPDTYRFVRAMRASLGARMAPVRRAADIGCGAGPGAITIALVHPGAHVFAADINPAALVLTEINARIAGVTNLTPVDSNLLSSVDGQFDLIVANPPYLIDREQRAYRHGGGDLGAGLSVAIVDEAIKRLAPGGTLMLYTGAAIVANADPFRQAVEPRLRAAGFHWTYDEIDPDVFGEELDEAPYAYADRIAAVWLCATRPDGSA</sequence>
<dbReference type="PROSITE" id="PS00092">
    <property type="entry name" value="N6_MTASE"/>
    <property type="match status" value="1"/>
</dbReference>
<dbReference type="SUPFAM" id="SSF53335">
    <property type="entry name" value="S-adenosyl-L-methionine-dependent methyltransferases"/>
    <property type="match status" value="1"/>
</dbReference>
<dbReference type="PANTHER" id="PTHR18895">
    <property type="entry name" value="HEMK METHYLTRANSFERASE"/>
    <property type="match status" value="1"/>
</dbReference>
<dbReference type="CDD" id="cd02440">
    <property type="entry name" value="AdoMet_MTases"/>
    <property type="match status" value="1"/>
</dbReference>
<dbReference type="OrthoDB" id="5383291at2"/>
<dbReference type="Pfam" id="PF05175">
    <property type="entry name" value="MTS"/>
    <property type="match status" value="1"/>
</dbReference>
<evidence type="ECO:0000259" key="3">
    <source>
        <dbReference type="Pfam" id="PF05175"/>
    </source>
</evidence>
<dbReference type="PANTHER" id="PTHR18895:SF74">
    <property type="entry name" value="MTRF1L RELEASE FACTOR GLUTAMINE METHYLTRANSFERASE"/>
    <property type="match status" value="1"/>
</dbReference>
<accession>A0A2D2DNC6</accession>
<evidence type="ECO:0000256" key="1">
    <source>
        <dbReference type="ARBA" id="ARBA00022603"/>
    </source>
</evidence>
<keyword evidence="2" id="KW-0949">S-adenosyl-L-methionine</keyword>
<reference evidence="4" key="1">
    <citation type="submission" date="2017-10" db="EMBL/GenBank/DDBJ databases">
        <title>Massilia psychrophilum sp. nov., a novel purple-pigmented bacterium isolated from Tianshan glacier, Xinjiang Municipality, China.</title>
        <authorList>
            <person name="Wang H."/>
        </authorList>
    </citation>
    <scope>NUCLEOTIDE SEQUENCE [LARGE SCALE GENOMIC DNA]</scope>
    <source>
        <strain evidence="4">B2</strain>
    </source>
</reference>
<dbReference type="Proteomes" id="UP000229897">
    <property type="component" value="Chromosome"/>
</dbReference>
<dbReference type="RefSeq" id="WP_099877495.1">
    <property type="nucleotide sequence ID" value="NZ_CP024608.1"/>
</dbReference>
<keyword evidence="1 4" id="KW-0489">Methyltransferase</keyword>
<evidence type="ECO:0000313" key="5">
    <source>
        <dbReference type="Proteomes" id="UP000229897"/>
    </source>
</evidence>
<name>A0A2D2DNC6_9BURK</name>
<keyword evidence="5" id="KW-1185">Reference proteome</keyword>
<protein>
    <submittedName>
        <fullName evidence="4">SAM-dependent methyltransferase</fullName>
    </submittedName>
</protein>
<evidence type="ECO:0000256" key="2">
    <source>
        <dbReference type="ARBA" id="ARBA00022691"/>
    </source>
</evidence>
<dbReference type="AlphaFoldDB" id="A0A2D2DNC6"/>
<organism evidence="4 5">
    <name type="scientific">Massilia violaceinigra</name>
    <dbReference type="NCBI Taxonomy" id="2045208"/>
    <lineage>
        <taxon>Bacteria</taxon>
        <taxon>Pseudomonadati</taxon>
        <taxon>Pseudomonadota</taxon>
        <taxon>Betaproteobacteria</taxon>
        <taxon>Burkholderiales</taxon>
        <taxon>Oxalobacteraceae</taxon>
        <taxon>Telluria group</taxon>
        <taxon>Massilia</taxon>
    </lineage>
</organism>
<dbReference type="InterPro" id="IPR007848">
    <property type="entry name" value="Small_mtfrase_dom"/>
</dbReference>
<keyword evidence="4" id="KW-0808">Transferase</keyword>
<evidence type="ECO:0000313" key="4">
    <source>
        <dbReference type="EMBL" id="ATQ76498.1"/>
    </source>
</evidence>
<proteinExistence type="predicted"/>
<dbReference type="GO" id="GO:0003676">
    <property type="term" value="F:nucleic acid binding"/>
    <property type="evidence" value="ECO:0007669"/>
    <property type="project" value="InterPro"/>
</dbReference>
<dbReference type="InterPro" id="IPR029063">
    <property type="entry name" value="SAM-dependent_MTases_sf"/>
</dbReference>
<dbReference type="GO" id="GO:0036009">
    <property type="term" value="F:protein-glutamine N-methyltransferase activity"/>
    <property type="evidence" value="ECO:0007669"/>
    <property type="project" value="TreeGrafter"/>
</dbReference>